<reference evidence="2 3" key="1">
    <citation type="submission" date="2018-06" db="EMBL/GenBank/DDBJ databases">
        <authorList>
            <consortium name="Pathogen Informatics"/>
            <person name="Doyle S."/>
        </authorList>
    </citation>
    <scope>NUCLEOTIDE SEQUENCE [LARGE SCALE GENOMIC DNA]</scope>
    <source>
        <strain evidence="2 3">NCTC13102</strain>
    </source>
</reference>
<evidence type="ECO:0000313" key="2">
    <source>
        <dbReference type="EMBL" id="SQB99661.1"/>
    </source>
</evidence>
<keyword evidence="1" id="KW-0472">Membrane</keyword>
<feature type="transmembrane region" description="Helical" evidence="1">
    <location>
        <begin position="21"/>
        <end position="39"/>
    </location>
</feature>
<proteinExistence type="predicted"/>
<dbReference type="RefSeq" id="WP_023949294.1">
    <property type="nucleotide sequence ID" value="NZ_JAERIV010000016.1"/>
</dbReference>
<evidence type="ECO:0000313" key="3">
    <source>
        <dbReference type="Proteomes" id="UP000250166"/>
    </source>
</evidence>
<evidence type="ECO:0000256" key="1">
    <source>
        <dbReference type="SAM" id="Phobius"/>
    </source>
</evidence>
<dbReference type="Proteomes" id="UP000250166">
    <property type="component" value="Unassembled WGS sequence"/>
</dbReference>
<name>A0A2X3BFT1_9HELI</name>
<sequence length="172" mass="20225">MRRAFFRLDYFLSQKTKREQMIIFALPILIFIGIIFIFITPHIDEMYQHNKALLDTQKQLASTLSEANTDLLLQELDTTLQDKKGLFEQLKAKSTTNQALLTALSPLTQNINTTKQNLFIYASGDVDMLEEILEEIEKRHFVFIENLNLNAYFSSDLEMKFEVMNFGERFWR</sequence>
<dbReference type="AlphaFoldDB" id="A0A2X3BFT1"/>
<protein>
    <submittedName>
        <fullName evidence="2">Uncharacterized protein</fullName>
    </submittedName>
</protein>
<accession>A0A2X3BFT1</accession>
<gene>
    <name evidence="2" type="ORF">NCTC13102_01986</name>
</gene>
<keyword evidence="1" id="KW-0812">Transmembrane</keyword>
<organism evidence="2 3">
    <name type="scientific">Helicobacter fennelliae</name>
    <dbReference type="NCBI Taxonomy" id="215"/>
    <lineage>
        <taxon>Bacteria</taxon>
        <taxon>Pseudomonadati</taxon>
        <taxon>Campylobacterota</taxon>
        <taxon>Epsilonproteobacteria</taxon>
        <taxon>Campylobacterales</taxon>
        <taxon>Helicobacteraceae</taxon>
        <taxon>Helicobacter</taxon>
    </lineage>
</organism>
<keyword evidence="1" id="KW-1133">Transmembrane helix</keyword>
<dbReference type="EMBL" id="UAWL01000006">
    <property type="protein sequence ID" value="SQB99661.1"/>
    <property type="molecule type" value="Genomic_DNA"/>
</dbReference>